<sequence>MADLCIDCSIPYIGANATTRFSYLTLVRGCYIATSLKTASFTNTMANTQTQTSCLPSPPIAKVPTELLREIFGLSTTREPWLQPHPNGELPTFDTSALSISCVSYTWRAIALYSPELWTTMAVYNPSPKALDLANLYLSRAGSGTPLSLFLTERAVRSWPNRESDDDEHHNESPMALIDLWLLQAERWQSLYFHFRGGPVPASLMSTPPDKFPLLRDVAIHPGPSGNFHERCILSKFWDNINSLPTLRTAHWGSGVPLSAPFKQLTTFSLCRVPLATAYEVLRRCHRLEHFTIEFEYGEEALSHLHMAAPIRLPLLRILHLGTDKDSTRTETFLRNISTPRLQELVLHRIPPAALESILKRSKCTLRSLIIHFVSPRKRIIQCLRSLEGMGLLDGLERLELRGYYPNSIFRLFQISRAPVPRITFPSLLSLQVGSANSPSDGKIGEMLLSRAKAGVCLRLFSCNVLAFVLPVNPKDTQTFKELEELGSVCKVDNSSWY</sequence>
<evidence type="ECO:0000313" key="1">
    <source>
        <dbReference type="EMBL" id="TFK67786.1"/>
    </source>
</evidence>
<dbReference type="Proteomes" id="UP000308600">
    <property type="component" value="Unassembled WGS sequence"/>
</dbReference>
<dbReference type="EMBL" id="ML208367">
    <property type="protein sequence ID" value="TFK67786.1"/>
    <property type="molecule type" value="Genomic_DNA"/>
</dbReference>
<evidence type="ECO:0000313" key="2">
    <source>
        <dbReference type="Proteomes" id="UP000308600"/>
    </source>
</evidence>
<reference evidence="1 2" key="1">
    <citation type="journal article" date="2019" name="Nat. Ecol. Evol.">
        <title>Megaphylogeny resolves global patterns of mushroom evolution.</title>
        <authorList>
            <person name="Varga T."/>
            <person name="Krizsan K."/>
            <person name="Foldi C."/>
            <person name="Dima B."/>
            <person name="Sanchez-Garcia M."/>
            <person name="Sanchez-Ramirez S."/>
            <person name="Szollosi G.J."/>
            <person name="Szarkandi J.G."/>
            <person name="Papp V."/>
            <person name="Albert L."/>
            <person name="Andreopoulos W."/>
            <person name="Angelini C."/>
            <person name="Antonin V."/>
            <person name="Barry K.W."/>
            <person name="Bougher N.L."/>
            <person name="Buchanan P."/>
            <person name="Buyck B."/>
            <person name="Bense V."/>
            <person name="Catcheside P."/>
            <person name="Chovatia M."/>
            <person name="Cooper J."/>
            <person name="Damon W."/>
            <person name="Desjardin D."/>
            <person name="Finy P."/>
            <person name="Geml J."/>
            <person name="Haridas S."/>
            <person name="Hughes K."/>
            <person name="Justo A."/>
            <person name="Karasinski D."/>
            <person name="Kautmanova I."/>
            <person name="Kiss B."/>
            <person name="Kocsube S."/>
            <person name="Kotiranta H."/>
            <person name="LaButti K.M."/>
            <person name="Lechner B.E."/>
            <person name="Liimatainen K."/>
            <person name="Lipzen A."/>
            <person name="Lukacs Z."/>
            <person name="Mihaltcheva S."/>
            <person name="Morgado L.N."/>
            <person name="Niskanen T."/>
            <person name="Noordeloos M.E."/>
            <person name="Ohm R.A."/>
            <person name="Ortiz-Santana B."/>
            <person name="Ovrebo C."/>
            <person name="Racz N."/>
            <person name="Riley R."/>
            <person name="Savchenko A."/>
            <person name="Shiryaev A."/>
            <person name="Soop K."/>
            <person name="Spirin V."/>
            <person name="Szebenyi C."/>
            <person name="Tomsovsky M."/>
            <person name="Tulloss R.E."/>
            <person name="Uehling J."/>
            <person name="Grigoriev I.V."/>
            <person name="Vagvolgyi C."/>
            <person name="Papp T."/>
            <person name="Martin F.M."/>
            <person name="Miettinen O."/>
            <person name="Hibbett D.S."/>
            <person name="Nagy L.G."/>
        </authorList>
    </citation>
    <scope>NUCLEOTIDE SEQUENCE [LARGE SCALE GENOMIC DNA]</scope>
    <source>
        <strain evidence="1 2">NL-1719</strain>
    </source>
</reference>
<organism evidence="1 2">
    <name type="scientific">Pluteus cervinus</name>
    <dbReference type="NCBI Taxonomy" id="181527"/>
    <lineage>
        <taxon>Eukaryota</taxon>
        <taxon>Fungi</taxon>
        <taxon>Dikarya</taxon>
        <taxon>Basidiomycota</taxon>
        <taxon>Agaricomycotina</taxon>
        <taxon>Agaricomycetes</taxon>
        <taxon>Agaricomycetidae</taxon>
        <taxon>Agaricales</taxon>
        <taxon>Pluteineae</taxon>
        <taxon>Pluteaceae</taxon>
        <taxon>Pluteus</taxon>
    </lineage>
</organism>
<accession>A0ACD3AR38</accession>
<gene>
    <name evidence="1" type="ORF">BDN72DRAFT_76172</name>
</gene>
<keyword evidence="2" id="KW-1185">Reference proteome</keyword>
<protein>
    <submittedName>
        <fullName evidence="1">Uncharacterized protein</fullName>
    </submittedName>
</protein>
<proteinExistence type="predicted"/>
<name>A0ACD3AR38_9AGAR</name>